<feature type="domain" description="RWP-RK" evidence="6">
    <location>
        <begin position="455"/>
        <end position="536"/>
    </location>
</feature>
<gene>
    <name evidence="8" type="ORF">Nepgr_019976</name>
</gene>
<dbReference type="PANTHER" id="PTHR32002:SF46">
    <property type="entry name" value="PROTEIN NLP2"/>
    <property type="match status" value="1"/>
</dbReference>
<dbReference type="CDD" id="cd06407">
    <property type="entry name" value="PB1_NLP"/>
    <property type="match status" value="1"/>
</dbReference>
<dbReference type="Pfam" id="PF02042">
    <property type="entry name" value="RWP-RK"/>
    <property type="match status" value="1"/>
</dbReference>
<keyword evidence="2" id="KW-0238">DNA-binding</keyword>
<dbReference type="GO" id="GO:0003677">
    <property type="term" value="F:DNA binding"/>
    <property type="evidence" value="ECO:0007669"/>
    <property type="project" value="UniProtKB-KW"/>
</dbReference>
<dbReference type="Proteomes" id="UP001279734">
    <property type="component" value="Unassembled WGS sequence"/>
</dbReference>
<dbReference type="SUPFAM" id="SSF54277">
    <property type="entry name" value="CAD &amp; PB1 domains"/>
    <property type="match status" value="1"/>
</dbReference>
<accession>A0AAD3XVQ3</accession>
<dbReference type="InterPro" id="IPR003035">
    <property type="entry name" value="RWP-RK_dom"/>
</dbReference>
<evidence type="ECO:0000259" key="7">
    <source>
        <dbReference type="PROSITE" id="PS51745"/>
    </source>
</evidence>
<dbReference type="InterPro" id="IPR000270">
    <property type="entry name" value="PB1_dom"/>
</dbReference>
<dbReference type="Gene3D" id="3.10.20.90">
    <property type="entry name" value="Phosphatidylinositol 3-kinase Catalytic Subunit, Chain A, domain 1"/>
    <property type="match status" value="1"/>
</dbReference>
<dbReference type="PROSITE" id="PS51745">
    <property type="entry name" value="PB1"/>
    <property type="match status" value="1"/>
</dbReference>
<reference evidence="8" key="1">
    <citation type="submission" date="2023-05" db="EMBL/GenBank/DDBJ databases">
        <title>Nepenthes gracilis genome sequencing.</title>
        <authorList>
            <person name="Fukushima K."/>
        </authorList>
    </citation>
    <scope>NUCLEOTIDE SEQUENCE</scope>
    <source>
        <strain evidence="8">SING2019-196</strain>
    </source>
</reference>
<protein>
    <submittedName>
        <fullName evidence="8">Uncharacterized protein</fullName>
    </submittedName>
</protein>
<name>A0AAD3XVQ3_NEPGR</name>
<dbReference type="InterPro" id="IPR055081">
    <property type="entry name" value="NLP1-9_GAF"/>
</dbReference>
<evidence type="ECO:0000259" key="6">
    <source>
        <dbReference type="PROSITE" id="PS51519"/>
    </source>
</evidence>
<comment type="caution">
    <text evidence="8">The sequence shown here is derived from an EMBL/GenBank/DDBJ whole genome shotgun (WGS) entry which is preliminary data.</text>
</comment>
<dbReference type="PROSITE" id="PS51519">
    <property type="entry name" value="RWP_RK"/>
    <property type="match status" value="1"/>
</dbReference>
<dbReference type="GO" id="GO:0003700">
    <property type="term" value="F:DNA-binding transcription factor activity"/>
    <property type="evidence" value="ECO:0007669"/>
    <property type="project" value="InterPro"/>
</dbReference>
<dbReference type="InterPro" id="IPR034891">
    <property type="entry name" value="PB1_NLP"/>
</dbReference>
<dbReference type="PANTHER" id="PTHR32002">
    <property type="entry name" value="PROTEIN NLP8"/>
    <property type="match status" value="1"/>
</dbReference>
<dbReference type="Pfam" id="PF00564">
    <property type="entry name" value="PB1"/>
    <property type="match status" value="1"/>
</dbReference>
<dbReference type="AlphaFoldDB" id="A0AAD3XVQ3"/>
<evidence type="ECO:0000256" key="3">
    <source>
        <dbReference type="ARBA" id="ARBA00023163"/>
    </source>
</evidence>
<evidence type="ECO:0000313" key="8">
    <source>
        <dbReference type="EMBL" id="GMH18135.1"/>
    </source>
</evidence>
<dbReference type="EMBL" id="BSYO01000018">
    <property type="protein sequence ID" value="GMH18135.1"/>
    <property type="molecule type" value="Genomic_DNA"/>
</dbReference>
<evidence type="ECO:0000256" key="1">
    <source>
        <dbReference type="ARBA" id="ARBA00023015"/>
    </source>
</evidence>
<dbReference type="Pfam" id="PF22922">
    <property type="entry name" value="GAF_NLP"/>
    <property type="match status" value="1"/>
</dbReference>
<keyword evidence="9" id="KW-1185">Reference proteome</keyword>
<evidence type="ECO:0000256" key="2">
    <source>
        <dbReference type="ARBA" id="ARBA00023125"/>
    </source>
</evidence>
<keyword evidence="4" id="KW-0539">Nucleus</keyword>
<dbReference type="InterPro" id="IPR053793">
    <property type="entry name" value="PB1-like"/>
</dbReference>
<feature type="domain" description="PB1" evidence="7">
    <location>
        <begin position="686"/>
        <end position="767"/>
    </location>
</feature>
<keyword evidence="3" id="KW-0804">Transcription</keyword>
<organism evidence="8 9">
    <name type="scientific">Nepenthes gracilis</name>
    <name type="common">Slender pitcher plant</name>
    <dbReference type="NCBI Taxonomy" id="150966"/>
    <lineage>
        <taxon>Eukaryota</taxon>
        <taxon>Viridiplantae</taxon>
        <taxon>Streptophyta</taxon>
        <taxon>Embryophyta</taxon>
        <taxon>Tracheophyta</taxon>
        <taxon>Spermatophyta</taxon>
        <taxon>Magnoliopsida</taxon>
        <taxon>eudicotyledons</taxon>
        <taxon>Gunneridae</taxon>
        <taxon>Pentapetalae</taxon>
        <taxon>Caryophyllales</taxon>
        <taxon>Nepenthaceae</taxon>
        <taxon>Nepenthes</taxon>
    </lineage>
</organism>
<evidence type="ECO:0000256" key="5">
    <source>
        <dbReference type="SAM" id="MobiDB-lite"/>
    </source>
</evidence>
<evidence type="ECO:0000313" key="9">
    <source>
        <dbReference type="Proteomes" id="UP001279734"/>
    </source>
</evidence>
<dbReference type="SMART" id="SM00666">
    <property type="entry name" value="PB1"/>
    <property type="match status" value="1"/>
</dbReference>
<sequence>MWAIWRFKEFNRDTDVLIQIWMPVKRGVMNFLTTFEQPHFNHPASTSLVNYRNVSEKYHFPADDDSKESFGLPGRVFLAKVPEWTPDVRFFRQDEYPRSYYAHMYDVRGSIGLPVFERGKENCLGVIEIVTTTQKVNYRPEVDCVCRSLEAVDLRSFEILSSSEAKRRSSVYETSLPEILNVLRTACDIHNLPLAKTWAPCIQQGKGGCWHPANHAQCVSTVDSACYVRDPRVQEFHEACSEYHLLRGQGVVGEAFMTNDPRVATDVTAFTKAEYSLSHLAKLFGLRAAVAIQVRSACKESTFYVLEFFLPLDCQDAGLTLHSKLVESVSMEIKQLCQNVRLLTADDLQQQPVYSLNETICFSDKEPNAKDETKMRSSGLKKHFEETSWNSHMIEAPKNGKENIHKKDEPADKFQVTTDRSNTDGRNVEQDSRLEGIIKGGGDSYFGGYHTLGTRKEGEKRKTKAQKSISLQVLRQHFGGILKDAAKNIGVCPTTMKRICRQHGITRWPSRKIKKVGHSLRKLQLEIDSVQGAEGAIQLSSFYANFPELNSRNLSSPNQFSSIQMNGQSNQVNTQQEDSNTSAGATNIKLISPSSNQISTSSHSFSTEAKISPAMATGLGIIEAAAVHNPGKKTHSEAELNVYSQKASALLEKSWSIKSLGEHRLIESTLPLLPRSRSFDMRDEGAFKVKVMFGEEKIRFSIAQNISFGDLQLEIAWRFGIDDVNKIHIKYLDDEKEWVLLTCDADLDECIDIQSSSGSRTIKLFVS</sequence>
<proteinExistence type="predicted"/>
<evidence type="ECO:0000256" key="4">
    <source>
        <dbReference type="ARBA" id="ARBA00023242"/>
    </source>
</evidence>
<feature type="region of interest" description="Disordered" evidence="5">
    <location>
        <begin position="555"/>
        <end position="582"/>
    </location>
</feature>
<feature type="compositionally biased region" description="Basic and acidic residues" evidence="5">
    <location>
        <begin position="402"/>
        <end position="412"/>
    </location>
</feature>
<dbReference type="InterPro" id="IPR045012">
    <property type="entry name" value="NLP"/>
</dbReference>
<feature type="region of interest" description="Disordered" evidence="5">
    <location>
        <begin position="402"/>
        <end position="427"/>
    </location>
</feature>
<keyword evidence="1" id="KW-0805">Transcription regulation</keyword>